<protein>
    <recommendedName>
        <fullName evidence="4">Lipoprotein</fullName>
    </recommendedName>
</protein>
<proteinExistence type="predicted"/>
<dbReference type="RefSeq" id="WP_405311217.1">
    <property type="nucleotide sequence ID" value="NZ_CP088155.1"/>
</dbReference>
<keyword evidence="3" id="KW-1185">Reference proteome</keyword>
<feature type="transmembrane region" description="Helical" evidence="1">
    <location>
        <begin position="179"/>
        <end position="201"/>
    </location>
</feature>
<evidence type="ECO:0008006" key="4">
    <source>
        <dbReference type="Google" id="ProtNLM"/>
    </source>
</evidence>
<keyword evidence="1" id="KW-1133">Transmembrane helix</keyword>
<dbReference type="Proteomes" id="UP001622612">
    <property type="component" value="Chromosome"/>
</dbReference>
<organism evidence="2 3">
    <name type="scientific">Metamycoplasma faucium</name>
    <dbReference type="NCBI Taxonomy" id="56142"/>
    <lineage>
        <taxon>Bacteria</taxon>
        <taxon>Bacillati</taxon>
        <taxon>Mycoplasmatota</taxon>
        <taxon>Mycoplasmoidales</taxon>
        <taxon>Metamycoplasmataceae</taxon>
        <taxon>Metamycoplasma</taxon>
    </lineage>
</organism>
<keyword evidence="1" id="KW-0812">Transmembrane</keyword>
<sequence>MKKINTFFMSLPLVTLPIVAISCKENPQKKEPTDSEFSKIKENFKKLTFMDTNVFKDTLKSDLSKLKEFDSTTFYRNFLYNDDIKKRLSLLNIRDDSDFWKGINKNEFEKKYKIVTLAIDNKDKVSLTFQFALLPKNSEYKYKGKTYLHYFYYLQRFYQLKGFKNFDKITEKRNKDKSIINYVSITISTLAIVGLIIYIIVRIIIKKKKGIKDVQVY</sequence>
<evidence type="ECO:0000256" key="1">
    <source>
        <dbReference type="SAM" id="Phobius"/>
    </source>
</evidence>
<keyword evidence="1" id="KW-0472">Membrane</keyword>
<evidence type="ECO:0000313" key="3">
    <source>
        <dbReference type="Proteomes" id="UP001622612"/>
    </source>
</evidence>
<evidence type="ECO:0000313" key="2">
    <source>
        <dbReference type="EMBL" id="WYM97022.1"/>
    </source>
</evidence>
<reference evidence="2" key="1">
    <citation type="submission" date="2021-11" db="EMBL/GenBank/DDBJ databases">
        <title>The first genome sequence of unculturable Mycoplasma faucium obtained by de novo assembly of metagenomic reads.</title>
        <authorList>
            <person name="Sabat A.J."/>
            <person name="Bathoorn E."/>
            <person name="Akkerboom V."/>
            <person name="Friedrich A.W."/>
        </authorList>
    </citation>
    <scope>NUCLEOTIDE SEQUENCE [LARGE SCALE GENOMIC DNA]</scope>
    <source>
        <strain evidence="2">UMCG-MFM1</strain>
    </source>
</reference>
<dbReference type="PROSITE" id="PS51257">
    <property type="entry name" value="PROKAR_LIPOPROTEIN"/>
    <property type="match status" value="1"/>
</dbReference>
<name>A0ABZ2TKU8_9BACT</name>
<dbReference type="EMBL" id="CP088155">
    <property type="protein sequence ID" value="WYM97022.1"/>
    <property type="molecule type" value="Genomic_DNA"/>
</dbReference>
<gene>
    <name evidence="2" type="ORF">LQ356_02250</name>
</gene>
<accession>A0ABZ2TKU8</accession>